<evidence type="ECO:0000313" key="4">
    <source>
        <dbReference type="Proteomes" id="UP000799440"/>
    </source>
</evidence>
<dbReference type="PROSITE" id="PS51257">
    <property type="entry name" value="PROKAR_LIPOPROTEIN"/>
    <property type="match status" value="1"/>
</dbReference>
<evidence type="ECO:0000256" key="1">
    <source>
        <dbReference type="SAM" id="SignalP"/>
    </source>
</evidence>
<dbReference type="Gene3D" id="3.50.50.60">
    <property type="entry name" value="FAD/NAD(P)-binding domain"/>
    <property type="match status" value="1"/>
</dbReference>
<feature type="domain" description="Glucose-methanol-choline oxidoreductase N-terminal" evidence="2">
    <location>
        <begin position="112"/>
        <end position="336"/>
    </location>
</feature>
<dbReference type="Gene3D" id="3.30.410.10">
    <property type="entry name" value="Cholesterol Oxidase, domain 2"/>
    <property type="match status" value="1"/>
</dbReference>
<keyword evidence="4" id="KW-1185">Reference proteome</keyword>
<evidence type="ECO:0000313" key="3">
    <source>
        <dbReference type="EMBL" id="KAF2745352.1"/>
    </source>
</evidence>
<proteinExistence type="predicted"/>
<reference evidence="3" key="1">
    <citation type="journal article" date="2020" name="Stud. Mycol.">
        <title>101 Dothideomycetes genomes: a test case for predicting lifestyles and emergence of pathogens.</title>
        <authorList>
            <person name="Haridas S."/>
            <person name="Albert R."/>
            <person name="Binder M."/>
            <person name="Bloem J."/>
            <person name="Labutti K."/>
            <person name="Salamov A."/>
            <person name="Andreopoulos B."/>
            <person name="Baker S."/>
            <person name="Barry K."/>
            <person name="Bills G."/>
            <person name="Bluhm B."/>
            <person name="Cannon C."/>
            <person name="Castanera R."/>
            <person name="Culley D."/>
            <person name="Daum C."/>
            <person name="Ezra D."/>
            <person name="Gonzalez J."/>
            <person name="Henrissat B."/>
            <person name="Kuo A."/>
            <person name="Liang C."/>
            <person name="Lipzen A."/>
            <person name="Lutzoni F."/>
            <person name="Magnuson J."/>
            <person name="Mondo S."/>
            <person name="Nolan M."/>
            <person name="Ohm R."/>
            <person name="Pangilinan J."/>
            <person name="Park H.-J."/>
            <person name="Ramirez L."/>
            <person name="Alfaro M."/>
            <person name="Sun H."/>
            <person name="Tritt A."/>
            <person name="Yoshinaga Y."/>
            <person name="Zwiers L.-H."/>
            <person name="Turgeon B."/>
            <person name="Goodwin S."/>
            <person name="Spatafora J."/>
            <person name="Crous P."/>
            <person name="Grigoriev I."/>
        </authorList>
    </citation>
    <scope>NUCLEOTIDE SEQUENCE</scope>
    <source>
        <strain evidence="3">CBS 119925</strain>
    </source>
</reference>
<dbReference type="SUPFAM" id="SSF54373">
    <property type="entry name" value="FAD-linked reductases, C-terminal domain"/>
    <property type="match status" value="1"/>
</dbReference>
<dbReference type="InterPro" id="IPR036188">
    <property type="entry name" value="FAD/NAD-bd_sf"/>
</dbReference>
<gene>
    <name evidence="3" type="ORF">M011DRAFT_145801</name>
</gene>
<dbReference type="Proteomes" id="UP000799440">
    <property type="component" value="Unassembled WGS sequence"/>
</dbReference>
<evidence type="ECO:0000259" key="2">
    <source>
        <dbReference type="Pfam" id="PF00732"/>
    </source>
</evidence>
<dbReference type="PANTHER" id="PTHR47190:SF2">
    <property type="entry name" value="CELLOBIOSE DEHYDROGENASE (AFU_ORTHOLOGUE AFUA_2G17620)"/>
    <property type="match status" value="1"/>
</dbReference>
<dbReference type="AlphaFoldDB" id="A0A6A6V413"/>
<dbReference type="GO" id="GO:0016614">
    <property type="term" value="F:oxidoreductase activity, acting on CH-OH group of donors"/>
    <property type="evidence" value="ECO:0007669"/>
    <property type="project" value="InterPro"/>
</dbReference>
<dbReference type="InterPro" id="IPR053208">
    <property type="entry name" value="GMC_Oxidoreductase_CD"/>
</dbReference>
<feature type="chain" id="PRO_5025518054" evidence="1">
    <location>
        <begin position="24"/>
        <end position="524"/>
    </location>
</feature>
<dbReference type="EMBL" id="MU006583">
    <property type="protein sequence ID" value="KAF2745352.1"/>
    <property type="molecule type" value="Genomic_DNA"/>
</dbReference>
<dbReference type="GO" id="GO:0050660">
    <property type="term" value="F:flavin adenine dinucleotide binding"/>
    <property type="evidence" value="ECO:0007669"/>
    <property type="project" value="InterPro"/>
</dbReference>
<dbReference type="PANTHER" id="PTHR47190">
    <property type="entry name" value="DEHYDROGENASE, PUTATIVE-RELATED"/>
    <property type="match status" value="1"/>
</dbReference>
<sequence>MAHFRLSVIFTSTLLSLTPLISGACTPIDSNKTYDYIVIGSGAGGIPVADRLSEAGHSVLLLEKGPLSSGRWNGTMKPEWLEGTNLTRFDVPGLFNQIWADPVGVSCEDLDVMAGCVLGGGIAVNSALWWKPHPRDWDLNFPAGWKSSDMQKHIETVFKRIPGTDHPSRDGKLYLQQGYDTLSKGLEAAGFKYVLPNESPDQKNHTYGRATFFLENAERHGPLATYLVTAAQRKNFNLAVNTMARRLVRTGGSVTGVELQCRNGEGFNGTVNVTPKTGRVILSAGTMGSAKVLFRSGIGPKDALNVVKNSTIDGATMISEDQWIDLPVGYNLNDHVGTDIQIAHPDIVFYDFYEAWDEPIQADVDEYLKNRSGILAQVAPNLGPMFWQTIEGSDGIVRHIQWQARVEGRTNTSMTITQYVGTGTQSRGRMTILPTLNTRVSQAPYLRNAGDKEAVIQGIEYIRGVLSNIGNLTWIVPTVNQTTAEFVNLVRRIPSLPSPLIFHYFAPACTSQLPRSYTRTHDSR</sequence>
<organism evidence="3 4">
    <name type="scientific">Sporormia fimetaria CBS 119925</name>
    <dbReference type="NCBI Taxonomy" id="1340428"/>
    <lineage>
        <taxon>Eukaryota</taxon>
        <taxon>Fungi</taxon>
        <taxon>Dikarya</taxon>
        <taxon>Ascomycota</taxon>
        <taxon>Pezizomycotina</taxon>
        <taxon>Dothideomycetes</taxon>
        <taxon>Pleosporomycetidae</taxon>
        <taxon>Pleosporales</taxon>
        <taxon>Sporormiaceae</taxon>
        <taxon>Sporormia</taxon>
    </lineage>
</organism>
<dbReference type="OrthoDB" id="413885at2759"/>
<accession>A0A6A6V413</accession>
<dbReference type="SUPFAM" id="SSF51905">
    <property type="entry name" value="FAD/NAD(P)-binding domain"/>
    <property type="match status" value="1"/>
</dbReference>
<dbReference type="Pfam" id="PF00732">
    <property type="entry name" value="GMC_oxred_N"/>
    <property type="match status" value="1"/>
</dbReference>
<keyword evidence="1" id="KW-0732">Signal</keyword>
<dbReference type="Pfam" id="PF13450">
    <property type="entry name" value="NAD_binding_8"/>
    <property type="match status" value="1"/>
</dbReference>
<feature type="signal peptide" evidence="1">
    <location>
        <begin position="1"/>
        <end position="23"/>
    </location>
</feature>
<dbReference type="InterPro" id="IPR000172">
    <property type="entry name" value="GMC_OxRdtase_N"/>
</dbReference>
<name>A0A6A6V413_9PLEO</name>
<protein>
    <submittedName>
        <fullName evidence="3">GMC oxidoreductase</fullName>
    </submittedName>
</protein>